<proteinExistence type="predicted"/>
<dbReference type="GO" id="GO:0016020">
    <property type="term" value="C:membrane"/>
    <property type="evidence" value="ECO:0007669"/>
    <property type="project" value="TreeGrafter"/>
</dbReference>
<dbReference type="PANTHER" id="PTHR23028:SF53">
    <property type="entry name" value="ACYL_TRANSF_3 DOMAIN-CONTAINING PROTEIN"/>
    <property type="match status" value="1"/>
</dbReference>
<keyword evidence="1" id="KW-0472">Membrane</keyword>
<dbReference type="EMBL" id="CP067013">
    <property type="protein sequence ID" value="QQN49838.1"/>
    <property type="molecule type" value="Genomic_DNA"/>
</dbReference>
<feature type="transmembrane region" description="Helical" evidence="1">
    <location>
        <begin position="16"/>
        <end position="34"/>
    </location>
</feature>
<feature type="transmembrane region" description="Helical" evidence="1">
    <location>
        <begin position="154"/>
        <end position="176"/>
    </location>
</feature>
<dbReference type="AlphaFoldDB" id="A0A9X7YQ13"/>
<feature type="transmembrane region" description="Helical" evidence="1">
    <location>
        <begin position="85"/>
        <end position="104"/>
    </location>
</feature>
<feature type="transmembrane region" description="Helical" evidence="1">
    <location>
        <begin position="309"/>
        <end position="330"/>
    </location>
</feature>
<keyword evidence="1" id="KW-1133">Transmembrane helix</keyword>
<gene>
    <name evidence="3" type="ORF">I6H70_14930</name>
</gene>
<evidence type="ECO:0000259" key="2">
    <source>
        <dbReference type="Pfam" id="PF01757"/>
    </source>
</evidence>
<dbReference type="InterPro" id="IPR002656">
    <property type="entry name" value="Acyl_transf_3_dom"/>
</dbReference>
<dbReference type="PANTHER" id="PTHR23028">
    <property type="entry name" value="ACETYLTRANSFERASE"/>
    <property type="match status" value="1"/>
</dbReference>
<feature type="transmembrane region" description="Helical" evidence="1">
    <location>
        <begin position="256"/>
        <end position="274"/>
    </location>
</feature>
<dbReference type="Proteomes" id="UP000595933">
    <property type="component" value="Chromosome"/>
</dbReference>
<feature type="transmembrane region" description="Helical" evidence="1">
    <location>
        <begin position="183"/>
        <end position="204"/>
    </location>
</feature>
<evidence type="ECO:0000313" key="3">
    <source>
        <dbReference type="EMBL" id="QQN49838.1"/>
    </source>
</evidence>
<dbReference type="GO" id="GO:0016747">
    <property type="term" value="F:acyltransferase activity, transferring groups other than amino-acyl groups"/>
    <property type="evidence" value="ECO:0007669"/>
    <property type="project" value="InterPro"/>
</dbReference>
<accession>A0A9X7YQ13</accession>
<keyword evidence="3" id="KW-0808">Transferase</keyword>
<evidence type="ECO:0000313" key="4">
    <source>
        <dbReference type="Proteomes" id="UP000595933"/>
    </source>
</evidence>
<dbReference type="RefSeq" id="WP_200290643.1">
    <property type="nucleotide sequence ID" value="NZ_CP067013.1"/>
</dbReference>
<name>A0A9X7YQ13_9GAMM</name>
<dbReference type="Pfam" id="PF01757">
    <property type="entry name" value="Acyl_transf_3"/>
    <property type="match status" value="1"/>
</dbReference>
<keyword evidence="1" id="KW-0812">Transmembrane</keyword>
<feature type="transmembrane region" description="Helical" evidence="1">
    <location>
        <begin position="54"/>
        <end position="73"/>
    </location>
</feature>
<feature type="domain" description="Acyltransferase 3" evidence="2">
    <location>
        <begin position="12"/>
        <end position="324"/>
    </location>
</feature>
<keyword evidence="3" id="KW-0012">Acyltransferase</keyword>
<organism evidence="3 4">
    <name type="scientific">Stutzerimonas balearica</name>
    <dbReference type="NCBI Taxonomy" id="74829"/>
    <lineage>
        <taxon>Bacteria</taxon>
        <taxon>Pseudomonadati</taxon>
        <taxon>Pseudomonadota</taxon>
        <taxon>Gammaproteobacteria</taxon>
        <taxon>Pseudomonadales</taxon>
        <taxon>Pseudomonadaceae</taxon>
        <taxon>Stutzerimonas</taxon>
    </lineage>
</organism>
<reference evidence="3 4" key="1">
    <citation type="submission" date="2020-12" db="EMBL/GenBank/DDBJ databases">
        <title>FDA dAtabase for Regulatory Grade micrObial Sequences (FDA-ARGOS): Supporting development and validation of Infectious Disease Dx tests.</title>
        <authorList>
            <person name="Sproer C."/>
            <person name="Gronow S."/>
            <person name="Severitt S."/>
            <person name="Schroder I."/>
            <person name="Tallon L."/>
            <person name="Sadzewicz L."/>
            <person name="Zhao X."/>
            <person name="Boylan J."/>
            <person name="Ott S."/>
            <person name="Bowen H."/>
            <person name="Vavikolanu K."/>
            <person name="Mehta A."/>
            <person name="Aluvathingal J."/>
            <person name="Nadendla S."/>
            <person name="Lowell S."/>
            <person name="Myers T."/>
            <person name="Yan Y."/>
            <person name="Sichtig H."/>
        </authorList>
    </citation>
    <scope>NUCLEOTIDE SEQUENCE [LARGE SCALE GENOMIC DNA]</scope>
    <source>
        <strain evidence="3 4">FDAARGOS_1013</strain>
    </source>
</reference>
<dbReference type="InterPro" id="IPR050879">
    <property type="entry name" value="Acyltransferase_3"/>
</dbReference>
<feature type="transmembrane region" description="Helical" evidence="1">
    <location>
        <begin position="231"/>
        <end position="250"/>
    </location>
</feature>
<protein>
    <submittedName>
        <fullName evidence="3">Acyltransferase</fullName>
    </submittedName>
</protein>
<dbReference type="GO" id="GO:0000271">
    <property type="term" value="P:polysaccharide biosynthetic process"/>
    <property type="evidence" value="ECO:0007669"/>
    <property type="project" value="TreeGrafter"/>
</dbReference>
<evidence type="ECO:0000256" key="1">
    <source>
        <dbReference type="SAM" id="Phobius"/>
    </source>
</evidence>
<sequence length="359" mass="39883">MLLATLLRRDRNNLDLFRLIAACMVIVAHAYPLSGAAQGDWVLKLLGHDNAGSLAVKLFFFLSGLVVTTSLLNKGNPLRFILARIFRIWPAMSVTILLCALILGPSASTLPLREYLSDPLSYRYIFNNLALSTSYPLPGVFANNPYPSVVNGSLWTIPFEVAAYAILLGAFVLGIFRWKLVPLLLFPLILVDPLLETPIVFTWLPDNHHVTMLAPSFAFGALLATYREKIAINLPVTIGAWVLYAVLGRGTSVEFYFFYFALFLTVLYLSALPIAVRLKPPVDISFGVYLWAFPVQQLIASHYSDYGVFFNQMVALLICMPLGLLSWKLVEAPSIALGARLARRPRVAVRHPTVRRSDG</sequence>